<dbReference type="PANTHER" id="PTHR42915">
    <property type="entry name" value="HYPOTHETICAL 460 KDA PROTEIN IN FEUA-SIGW INTERGENIC REGION [PRECURSOR]"/>
    <property type="match status" value="1"/>
</dbReference>
<keyword evidence="5" id="KW-1185">Reference proteome</keyword>
<feature type="chain" id="PRO_5047185586" evidence="1">
    <location>
        <begin position="31"/>
        <end position="406"/>
    </location>
</feature>
<proteinExistence type="predicted"/>
<name>A0ABV9LX86_9ALTE</name>
<dbReference type="Pfam" id="PF07075">
    <property type="entry name" value="NamZ_N"/>
    <property type="match status" value="1"/>
</dbReference>
<evidence type="ECO:0000259" key="2">
    <source>
        <dbReference type="Pfam" id="PF07075"/>
    </source>
</evidence>
<sequence>MAHINMRVLRKCHALLCLLLIALLPACAQASKTLSQYPNQALVLGAERVSVYLPLLANKRVGLVVNQTSRVGQAHLLDVLIANGIDVKVLFAPEHGVRGNIGAGEHVENSTDAATGVPIQSIYGDNKTPPSNIMQALDVIVFDIQDVGTRFYTYISSMHYMMQAAAKHNVSFIVLDRPNPNGRFVDGPILEPQFQSFVGMHPIPVLHGLSVGELALMIVGEQWIEQAETLDLHVISMQGYAKSMPYILPVAPSPNLPNAKAIALYPSLCFFEASAVSVGRGTDLPFQQIGHNIVALGEHRFTPESRPYAAPNPKLEGLNLFAIDLRDSKIEGLNLQPLLQAHRRFNEQGEVFFTSPSFMDKLAGSDQLRKDIQDGKSEDEIRERWQAGLAAYKQMRQPYLLYPNDF</sequence>
<evidence type="ECO:0000259" key="3">
    <source>
        <dbReference type="Pfam" id="PF20732"/>
    </source>
</evidence>
<reference evidence="5" key="1">
    <citation type="journal article" date="2019" name="Int. J. Syst. Evol. Microbiol.">
        <title>The Global Catalogue of Microorganisms (GCM) 10K type strain sequencing project: providing services to taxonomists for standard genome sequencing and annotation.</title>
        <authorList>
            <consortium name="The Broad Institute Genomics Platform"/>
            <consortium name="The Broad Institute Genome Sequencing Center for Infectious Disease"/>
            <person name="Wu L."/>
            <person name="Ma J."/>
        </authorList>
    </citation>
    <scope>NUCLEOTIDE SEQUENCE [LARGE SCALE GENOMIC DNA]</scope>
    <source>
        <strain evidence="5">KACC 12507</strain>
    </source>
</reference>
<gene>
    <name evidence="4" type="ORF">ACFO4O_11385</name>
</gene>
<evidence type="ECO:0000313" key="4">
    <source>
        <dbReference type="EMBL" id="MFC4700764.1"/>
    </source>
</evidence>
<dbReference type="PANTHER" id="PTHR42915:SF1">
    <property type="entry name" value="PEPTIDOGLYCAN BETA-N-ACETYLMURAMIDASE NAMZ"/>
    <property type="match status" value="1"/>
</dbReference>
<feature type="domain" description="Peptidoglycan beta-N-acetylmuramidase NamZ N-terminal" evidence="2">
    <location>
        <begin position="61"/>
        <end position="259"/>
    </location>
</feature>
<protein>
    <submittedName>
        <fullName evidence="4">Exo-beta-N-acetylmuramidase NamZ domain-containing protein</fullName>
    </submittedName>
</protein>
<organism evidence="4 5">
    <name type="scientific">Glaciecola siphonariae</name>
    <dbReference type="NCBI Taxonomy" id="521012"/>
    <lineage>
        <taxon>Bacteria</taxon>
        <taxon>Pseudomonadati</taxon>
        <taxon>Pseudomonadota</taxon>
        <taxon>Gammaproteobacteria</taxon>
        <taxon>Alteromonadales</taxon>
        <taxon>Alteromonadaceae</taxon>
        <taxon>Glaciecola</taxon>
    </lineage>
</organism>
<feature type="signal peptide" evidence="1">
    <location>
        <begin position="1"/>
        <end position="30"/>
    </location>
</feature>
<feature type="domain" description="Peptidoglycan beta-N-acetylmuramidase NamZ C-terminal" evidence="3">
    <location>
        <begin position="264"/>
        <end position="402"/>
    </location>
</feature>
<keyword evidence="1" id="KW-0732">Signal</keyword>
<comment type="caution">
    <text evidence="4">The sequence shown here is derived from an EMBL/GenBank/DDBJ whole genome shotgun (WGS) entry which is preliminary data.</text>
</comment>
<dbReference type="Gene3D" id="3.90.1150.140">
    <property type="match status" value="1"/>
</dbReference>
<dbReference type="Proteomes" id="UP001595897">
    <property type="component" value="Unassembled WGS sequence"/>
</dbReference>
<dbReference type="RefSeq" id="WP_382408597.1">
    <property type="nucleotide sequence ID" value="NZ_JBHSGU010000005.1"/>
</dbReference>
<dbReference type="Pfam" id="PF20732">
    <property type="entry name" value="NamZ_C"/>
    <property type="match status" value="1"/>
</dbReference>
<dbReference type="InterPro" id="IPR048502">
    <property type="entry name" value="NamZ_N"/>
</dbReference>
<evidence type="ECO:0000313" key="5">
    <source>
        <dbReference type="Proteomes" id="UP001595897"/>
    </source>
</evidence>
<dbReference type="InterPro" id="IPR008302">
    <property type="entry name" value="NamZ"/>
</dbReference>
<dbReference type="EMBL" id="JBHSGU010000005">
    <property type="protein sequence ID" value="MFC4700764.1"/>
    <property type="molecule type" value="Genomic_DNA"/>
</dbReference>
<dbReference type="Gene3D" id="3.40.50.12170">
    <property type="entry name" value="Uncharacterised protein PF07075, DUF1343"/>
    <property type="match status" value="1"/>
</dbReference>
<evidence type="ECO:0000256" key="1">
    <source>
        <dbReference type="SAM" id="SignalP"/>
    </source>
</evidence>
<accession>A0ABV9LX86</accession>
<dbReference type="InterPro" id="IPR048503">
    <property type="entry name" value="NamZ_C"/>
</dbReference>
<dbReference type="PIRSF" id="PIRSF016719">
    <property type="entry name" value="UCP016719"/>
    <property type="match status" value="1"/>
</dbReference>